<dbReference type="EMBL" id="JBAMIC010000007">
    <property type="protein sequence ID" value="KAK7106369.1"/>
    <property type="molecule type" value="Genomic_DNA"/>
</dbReference>
<reference evidence="3 4" key="1">
    <citation type="submission" date="2024-02" db="EMBL/GenBank/DDBJ databases">
        <title>Chromosome-scale genome assembly of the rough periwinkle Littorina saxatilis.</title>
        <authorList>
            <person name="De Jode A."/>
            <person name="Faria R."/>
            <person name="Formenti G."/>
            <person name="Sims Y."/>
            <person name="Smith T.P."/>
            <person name="Tracey A."/>
            <person name="Wood J.M.D."/>
            <person name="Zagrodzka Z.B."/>
            <person name="Johannesson K."/>
            <person name="Butlin R.K."/>
            <person name="Leder E.H."/>
        </authorList>
    </citation>
    <scope>NUCLEOTIDE SEQUENCE [LARGE SCALE GENOMIC DNA]</scope>
    <source>
        <strain evidence="3">Snail1</strain>
        <tissue evidence="3">Muscle</tissue>
    </source>
</reference>
<keyword evidence="4" id="KW-1185">Reference proteome</keyword>
<accession>A0AAN9GFY5</accession>
<evidence type="ECO:0000259" key="2">
    <source>
        <dbReference type="Pfam" id="PF13936"/>
    </source>
</evidence>
<proteinExistence type="predicted"/>
<sequence>MVGRQKLSLLDRGRAIGWFQDGVGVREIARRLLVSPSVITRLRQRFQATGLVQDWPRPGRRKKTTARKDRFITRQAQTVRTSTSYQKAITGCYQHQRQRNRVHAAQYHARRPSKRHKRARRV</sequence>
<evidence type="ECO:0000313" key="4">
    <source>
        <dbReference type="Proteomes" id="UP001374579"/>
    </source>
</evidence>
<evidence type="ECO:0000256" key="1">
    <source>
        <dbReference type="SAM" id="MobiDB-lite"/>
    </source>
</evidence>
<dbReference type="InterPro" id="IPR025246">
    <property type="entry name" value="IS30-like_HTH"/>
</dbReference>
<feature type="domain" description="Transposase IS30-like HTH" evidence="2">
    <location>
        <begin position="4"/>
        <end position="41"/>
    </location>
</feature>
<comment type="caution">
    <text evidence="3">The sequence shown here is derived from an EMBL/GenBank/DDBJ whole genome shotgun (WGS) entry which is preliminary data.</text>
</comment>
<dbReference type="Pfam" id="PF13936">
    <property type="entry name" value="HTH_38"/>
    <property type="match status" value="1"/>
</dbReference>
<dbReference type="SUPFAM" id="SSF46689">
    <property type="entry name" value="Homeodomain-like"/>
    <property type="match status" value="1"/>
</dbReference>
<feature type="region of interest" description="Disordered" evidence="1">
    <location>
        <begin position="95"/>
        <end position="122"/>
    </location>
</feature>
<dbReference type="AlphaFoldDB" id="A0AAN9GFY5"/>
<feature type="compositionally biased region" description="Basic residues" evidence="1">
    <location>
        <begin position="96"/>
        <end position="122"/>
    </location>
</feature>
<name>A0AAN9GFY5_9CAEN</name>
<evidence type="ECO:0000313" key="3">
    <source>
        <dbReference type="EMBL" id="KAK7106369.1"/>
    </source>
</evidence>
<gene>
    <name evidence="3" type="ORF">V1264_017634</name>
</gene>
<protein>
    <recommendedName>
        <fullName evidence="2">Transposase IS30-like HTH domain-containing protein</fullName>
    </recommendedName>
</protein>
<dbReference type="Proteomes" id="UP001374579">
    <property type="component" value="Unassembled WGS sequence"/>
</dbReference>
<organism evidence="3 4">
    <name type="scientific">Littorina saxatilis</name>
    <dbReference type="NCBI Taxonomy" id="31220"/>
    <lineage>
        <taxon>Eukaryota</taxon>
        <taxon>Metazoa</taxon>
        <taxon>Spiralia</taxon>
        <taxon>Lophotrochozoa</taxon>
        <taxon>Mollusca</taxon>
        <taxon>Gastropoda</taxon>
        <taxon>Caenogastropoda</taxon>
        <taxon>Littorinimorpha</taxon>
        <taxon>Littorinoidea</taxon>
        <taxon>Littorinidae</taxon>
        <taxon>Littorina</taxon>
    </lineage>
</organism>
<dbReference type="InterPro" id="IPR009057">
    <property type="entry name" value="Homeodomain-like_sf"/>
</dbReference>